<keyword evidence="3" id="KW-1185">Reference proteome</keyword>
<comment type="caution">
    <text evidence="2">The sequence shown here is derived from an EMBL/GenBank/DDBJ whole genome shotgun (WGS) entry which is preliminary data.</text>
</comment>
<proteinExistence type="predicted"/>
<protein>
    <recommendedName>
        <fullName evidence="4">Tip attachment protein J domain-containing protein</fullName>
    </recommendedName>
</protein>
<dbReference type="AlphaFoldDB" id="A0A9X2HR08"/>
<name>A0A9X2HR08_9SPHN</name>
<dbReference type="EMBL" id="JAMLDX010000014">
    <property type="protein sequence ID" value="MCP3732004.1"/>
    <property type="molecule type" value="Genomic_DNA"/>
</dbReference>
<sequence>MTIILAQIDGRDPVSGDAVILRAASVDDDRVCHLDGQLWWPALSALPALRYDLFDGAFGAAITTPQSSMGLAIGAWPSLPALMLADARVQLWAGNIGQAWADYAPLFDGRITAQPQIANGNASLNVAVDDRWLDEPLLDTYAGTTGIEGDAALKGQPKPLALGAPRYVSGTLIDATNTVVQLSAYGEIEAVEVAMDRLARFSSSVGNYASYAALVAATIPAGNWATCRAQGLVRHGAPPEGRLSYLVRGDKAGTGGWVRKPGAVIKRIAMMRGASDRIDHDSLDALDTARPWNISVYVGEQTTARALIQQIAASVNAVAGVTWLGKLFVTPVEFGTPDTTLDASGATMPPVASVEQLEIASPFHKLAIEAEKTWSVHGLSEVAFSAVLVERGLYDPAESYREGHIVALSDGSRWLYVATTPSSGNAPADGSIYWDMLNGPTVPIYADGTPVEDLKPAAPGATPGAPDGWIIGGTLDPQTGEVVGGVEAGELVGIVEDTESGLAIVEIEVAAAEGRLDDAEGRIDAAELELSSAVLDIVDLDRARLSSEAAARQLERQTSTAADALLRTIMDARKTRVRMRDAGIVVDPADGSVNIRAVDEQGERLNAAEIRLVAQEALIQLRATSSWVLEQISLAAIDPSQIAELEDIFARLSEAEIAISGLLASIELKASTADLSALGLTVTNLGITIDALAGTITTKADTSVVTALDARVGSVESVIETLGDVSSITTTIRQVRFIAEDNAEATLKGLLAQHAANKTRRVQLAEVRTEGFARLADGLAAEAGQRLLIAADVLLNKAAIAAEQTARASGDAANATAITTLSASVTTLEGEVEAEIARLDVADATETTARAAAISGLDARLDGAEASILTVQEAIVDLEAGKAEASDLTALEVRMDGAEAGISTINLAIIDLEASKAEASSVTALSVRMDDAEAELVTVNAALVDLDEGKASVSSVTTLAARIDDAEAELVIIAAVAAEAEGIAKATWGFRMTVGNEVSGMLSENDGELSTVTFKQDVFKIVGEDGEPRTEYSDGLWKVLSGSGVAMLEWGVEEV</sequence>
<organism evidence="2 3">
    <name type="scientific">Sphingomonas tagetis</name>
    <dbReference type="NCBI Taxonomy" id="2949092"/>
    <lineage>
        <taxon>Bacteria</taxon>
        <taxon>Pseudomonadati</taxon>
        <taxon>Pseudomonadota</taxon>
        <taxon>Alphaproteobacteria</taxon>
        <taxon>Sphingomonadales</taxon>
        <taxon>Sphingomonadaceae</taxon>
        <taxon>Sphingomonas</taxon>
    </lineage>
</organism>
<evidence type="ECO:0008006" key="4">
    <source>
        <dbReference type="Google" id="ProtNLM"/>
    </source>
</evidence>
<dbReference type="Proteomes" id="UP001139451">
    <property type="component" value="Unassembled WGS sequence"/>
</dbReference>
<accession>A0A9X2HR08</accession>
<dbReference type="RefSeq" id="WP_254295070.1">
    <property type="nucleotide sequence ID" value="NZ_JAMLDX010000014.1"/>
</dbReference>
<evidence type="ECO:0000313" key="3">
    <source>
        <dbReference type="Proteomes" id="UP001139451"/>
    </source>
</evidence>
<gene>
    <name evidence="2" type="ORF">M9978_16385</name>
</gene>
<evidence type="ECO:0000313" key="2">
    <source>
        <dbReference type="EMBL" id="MCP3732004.1"/>
    </source>
</evidence>
<keyword evidence="1" id="KW-0175">Coiled coil</keyword>
<evidence type="ECO:0000256" key="1">
    <source>
        <dbReference type="SAM" id="Coils"/>
    </source>
</evidence>
<reference evidence="2" key="1">
    <citation type="submission" date="2022-05" db="EMBL/GenBank/DDBJ databases">
        <title>Sphingomonas sp. strain MG17 Genome sequencing and assembly.</title>
        <authorList>
            <person name="Kim I."/>
        </authorList>
    </citation>
    <scope>NUCLEOTIDE SEQUENCE</scope>
    <source>
        <strain evidence="2">MG17</strain>
    </source>
</reference>
<feature type="coiled-coil region" evidence="1">
    <location>
        <begin position="502"/>
        <end position="536"/>
    </location>
</feature>